<evidence type="ECO:0000256" key="7">
    <source>
        <dbReference type="ARBA" id="ARBA00023136"/>
    </source>
</evidence>
<keyword evidence="3" id="KW-1003">Cell membrane</keyword>
<feature type="transmembrane region" description="Helical" evidence="8">
    <location>
        <begin position="311"/>
        <end position="334"/>
    </location>
</feature>
<evidence type="ECO:0000256" key="5">
    <source>
        <dbReference type="ARBA" id="ARBA00022692"/>
    </source>
</evidence>
<feature type="transmembrane region" description="Helical" evidence="8">
    <location>
        <begin position="431"/>
        <end position="448"/>
    </location>
</feature>
<feature type="transmembrane region" description="Helical" evidence="8">
    <location>
        <begin position="487"/>
        <end position="508"/>
    </location>
</feature>
<dbReference type="SUPFAM" id="SSF161098">
    <property type="entry name" value="MetI-like"/>
    <property type="match status" value="2"/>
</dbReference>
<dbReference type="PATRIC" id="fig|1397.4.peg.1476"/>
<dbReference type="RefSeq" id="WP_047943358.1">
    <property type="nucleotide sequence ID" value="NZ_JBCLPU010000015.1"/>
</dbReference>
<keyword evidence="2 8" id="KW-0813">Transport</keyword>
<feature type="domain" description="ABC transmembrane type-1" evidence="9">
    <location>
        <begin position="365"/>
        <end position="559"/>
    </location>
</feature>
<dbReference type="Proteomes" id="UP000036045">
    <property type="component" value="Unassembled WGS sequence"/>
</dbReference>
<feature type="transmembrane region" description="Helical" evidence="8">
    <location>
        <begin position="403"/>
        <end position="425"/>
    </location>
</feature>
<dbReference type="PROSITE" id="PS50928">
    <property type="entry name" value="ABC_TM1"/>
    <property type="match status" value="2"/>
</dbReference>
<dbReference type="CDD" id="cd06261">
    <property type="entry name" value="TM_PBP2"/>
    <property type="match status" value="2"/>
</dbReference>
<dbReference type="EMBL" id="LDPH01000017">
    <property type="protein sequence ID" value="KLV25169.1"/>
    <property type="molecule type" value="Genomic_DNA"/>
</dbReference>
<feature type="transmembrane region" description="Helical" evidence="8">
    <location>
        <begin position="256"/>
        <end position="277"/>
    </location>
</feature>
<comment type="subcellular location">
    <subcellularLocation>
        <location evidence="1">Cell inner membrane</location>
        <topology evidence="1">Multi-pass membrane protein</topology>
    </subcellularLocation>
    <subcellularLocation>
        <location evidence="8">Cell membrane</location>
        <topology evidence="8">Multi-pass membrane protein</topology>
    </subcellularLocation>
</comment>
<evidence type="ECO:0000313" key="10">
    <source>
        <dbReference type="EMBL" id="KLV25169.1"/>
    </source>
</evidence>
<keyword evidence="4" id="KW-0997">Cell inner membrane</keyword>
<keyword evidence="11" id="KW-1185">Reference proteome</keyword>
<dbReference type="PANTHER" id="PTHR43357">
    <property type="entry name" value="INNER MEMBRANE ABC TRANSPORTER PERMEASE PROTEIN YDCV"/>
    <property type="match status" value="1"/>
</dbReference>
<feature type="transmembrane region" description="Helical" evidence="8">
    <location>
        <begin position="111"/>
        <end position="132"/>
    </location>
</feature>
<dbReference type="GO" id="GO:0005886">
    <property type="term" value="C:plasma membrane"/>
    <property type="evidence" value="ECO:0007669"/>
    <property type="project" value="UniProtKB-SubCell"/>
</dbReference>
<feature type="domain" description="ABC transmembrane type-1" evidence="9">
    <location>
        <begin position="76"/>
        <end position="278"/>
    </location>
</feature>
<dbReference type="Gene3D" id="1.10.3720.10">
    <property type="entry name" value="MetI-like"/>
    <property type="match status" value="2"/>
</dbReference>
<dbReference type="InterPro" id="IPR000515">
    <property type="entry name" value="MetI-like"/>
</dbReference>
<feature type="transmembrane region" description="Helical" evidence="8">
    <location>
        <begin position="540"/>
        <end position="562"/>
    </location>
</feature>
<proteinExistence type="inferred from homology"/>
<dbReference type="OrthoDB" id="9776648at2"/>
<gene>
    <name evidence="10" type="ORF">ABW02_16420</name>
</gene>
<sequence length="574" mass="63531">MNSSIQSSERKKEALFPLSFSYFSRKWWGIPGFLLLVFIFLLPVWRLVWLSISSGEGISLELYQEVMIEKATWKTIQNTVIITVASTLLSLILGVGLAFIMAYLNIRTKKWLQLFIFLPFLIPSYISTLAWVQFFGGNGPIQFLFHQSVNLYSMGGIIFVLGLSHYPLVYLMSVEVFRRIPRELKYAANTSGASGGVVFRKVIFPMALPGIASGGILAFLSNIDNFGIPAFLGIPANIRVLSTYIYEQIIGYGPSAFARAAVLSVILGVIALLGTVLQWAIIRKSNVSETAARDIEPRYFLPRGWRNAVEIVLWMFLLLTTLLPLVVMASTSFIKAYGLSLSWENLTLKNYSYLLFEDAKTGAAIGNSVTLALVTMLICMVIGTVIAYLRFKKPSVLVRVSEIIVTIPYALPGTVFALAIILMWLQPVPGFQPGVYGTIWILLIAYITRFTVLQMRGSLTAFSQIDSSMEEAARISGAKALAKWRSILFPLLMPGILSGAALVFLTALTELTVSSLLWSSGSETVGVVIFSFEQAGYTTYSTAFSTLIVGSVLIMGILFVLLERIWKKKVMKSD</sequence>
<accession>A0A0J1IGR5</accession>
<dbReference type="AlphaFoldDB" id="A0A0J1IGR5"/>
<feature type="transmembrane region" description="Helical" evidence="8">
    <location>
        <begin position="27"/>
        <end position="45"/>
    </location>
</feature>
<keyword evidence="6 8" id="KW-1133">Transmembrane helix</keyword>
<evidence type="ECO:0000256" key="1">
    <source>
        <dbReference type="ARBA" id="ARBA00004429"/>
    </source>
</evidence>
<evidence type="ECO:0000256" key="4">
    <source>
        <dbReference type="ARBA" id="ARBA00022519"/>
    </source>
</evidence>
<comment type="similarity">
    <text evidence="8">Belongs to the binding-protein-dependent transport system permease family.</text>
</comment>
<feature type="transmembrane region" description="Helical" evidence="8">
    <location>
        <begin position="369"/>
        <end position="391"/>
    </location>
</feature>
<feature type="transmembrane region" description="Helical" evidence="8">
    <location>
        <begin position="80"/>
        <end position="104"/>
    </location>
</feature>
<keyword evidence="5 8" id="KW-0812">Transmembrane</keyword>
<feature type="transmembrane region" description="Helical" evidence="8">
    <location>
        <begin position="198"/>
        <end position="220"/>
    </location>
</feature>
<feature type="transmembrane region" description="Helical" evidence="8">
    <location>
        <begin position="152"/>
        <end position="177"/>
    </location>
</feature>
<dbReference type="PANTHER" id="PTHR43357:SF3">
    <property type="entry name" value="FE(3+)-TRANSPORT SYSTEM PERMEASE PROTEIN FBPB 2"/>
    <property type="match status" value="1"/>
</dbReference>
<organism evidence="10 11">
    <name type="scientific">Niallia circulans</name>
    <name type="common">Bacillus circulans</name>
    <dbReference type="NCBI Taxonomy" id="1397"/>
    <lineage>
        <taxon>Bacteria</taxon>
        <taxon>Bacillati</taxon>
        <taxon>Bacillota</taxon>
        <taxon>Bacilli</taxon>
        <taxon>Bacillales</taxon>
        <taxon>Bacillaceae</taxon>
        <taxon>Niallia</taxon>
    </lineage>
</organism>
<reference evidence="10 11" key="1">
    <citation type="submission" date="2015-05" db="EMBL/GenBank/DDBJ databases">
        <title>Whole genome sequence and identification of bacterial endophytes from Costus igneus.</title>
        <authorList>
            <person name="Lee Y.P."/>
            <person name="Gan H.M."/>
            <person name="Eng W."/>
            <person name="Wheatley M.S."/>
            <person name="Caraballo A."/>
            <person name="Polter S."/>
            <person name="Savka M.A."/>
            <person name="Hudson A.O."/>
        </authorList>
    </citation>
    <scope>NUCLEOTIDE SEQUENCE [LARGE SCALE GENOMIC DNA]</scope>
    <source>
        <strain evidence="10 11">RIT379</strain>
    </source>
</reference>
<evidence type="ECO:0000256" key="8">
    <source>
        <dbReference type="RuleBase" id="RU363032"/>
    </source>
</evidence>
<evidence type="ECO:0000313" key="11">
    <source>
        <dbReference type="Proteomes" id="UP000036045"/>
    </source>
</evidence>
<evidence type="ECO:0000256" key="6">
    <source>
        <dbReference type="ARBA" id="ARBA00022989"/>
    </source>
</evidence>
<keyword evidence="7 8" id="KW-0472">Membrane</keyword>
<evidence type="ECO:0000259" key="9">
    <source>
        <dbReference type="PROSITE" id="PS50928"/>
    </source>
</evidence>
<evidence type="ECO:0000256" key="2">
    <source>
        <dbReference type="ARBA" id="ARBA00022448"/>
    </source>
</evidence>
<comment type="caution">
    <text evidence="10">The sequence shown here is derived from an EMBL/GenBank/DDBJ whole genome shotgun (WGS) entry which is preliminary data.</text>
</comment>
<dbReference type="GO" id="GO:0055085">
    <property type="term" value="P:transmembrane transport"/>
    <property type="evidence" value="ECO:0007669"/>
    <property type="project" value="InterPro"/>
</dbReference>
<dbReference type="InterPro" id="IPR035906">
    <property type="entry name" value="MetI-like_sf"/>
</dbReference>
<name>A0A0J1IGR5_NIACI</name>
<evidence type="ECO:0000256" key="3">
    <source>
        <dbReference type="ARBA" id="ARBA00022475"/>
    </source>
</evidence>
<dbReference type="Pfam" id="PF00528">
    <property type="entry name" value="BPD_transp_1"/>
    <property type="match status" value="2"/>
</dbReference>
<protein>
    <submittedName>
        <fullName evidence="10">ABC transporter permease</fullName>
    </submittedName>
</protein>